<feature type="compositionally biased region" description="Low complexity" evidence="3">
    <location>
        <begin position="36"/>
        <end position="45"/>
    </location>
</feature>
<evidence type="ECO:0000313" key="6">
    <source>
        <dbReference type="Proteomes" id="UP000008229"/>
    </source>
</evidence>
<dbReference type="HOGENOM" id="CLU_1259643_0_0_11"/>
<dbReference type="EMBL" id="CP001854">
    <property type="protein sequence ID" value="ADB50678.1"/>
    <property type="molecule type" value="Genomic_DNA"/>
</dbReference>
<evidence type="ECO:0000256" key="4">
    <source>
        <dbReference type="SAM" id="SignalP"/>
    </source>
</evidence>
<keyword evidence="6" id="KW-1185">Reference proteome</keyword>
<evidence type="ECO:0000256" key="2">
    <source>
        <dbReference type="ARBA" id="ARBA00022729"/>
    </source>
</evidence>
<evidence type="ECO:0000313" key="5">
    <source>
        <dbReference type="EMBL" id="ADB50678.1"/>
    </source>
</evidence>
<accession>D3F6B1</accession>
<reference evidence="6" key="2">
    <citation type="submission" date="2010-01" db="EMBL/GenBank/DDBJ databases">
        <title>The complete genome of Conexibacter woesei DSM 14684.</title>
        <authorList>
            <consortium name="US DOE Joint Genome Institute (JGI-PGF)"/>
            <person name="Lucas S."/>
            <person name="Copeland A."/>
            <person name="Lapidus A."/>
            <person name="Glavina del Rio T."/>
            <person name="Dalin E."/>
            <person name="Tice H."/>
            <person name="Bruce D."/>
            <person name="Goodwin L."/>
            <person name="Pitluck S."/>
            <person name="Kyrpides N."/>
            <person name="Mavromatis K."/>
            <person name="Ivanova N."/>
            <person name="Mikhailova N."/>
            <person name="Chertkov O."/>
            <person name="Brettin T."/>
            <person name="Detter J.C."/>
            <person name="Han C."/>
            <person name="Larimer F."/>
            <person name="Land M."/>
            <person name="Hauser L."/>
            <person name="Markowitz V."/>
            <person name="Cheng J.-F."/>
            <person name="Hugenholtz P."/>
            <person name="Woyke T."/>
            <person name="Wu D."/>
            <person name="Pukall R."/>
            <person name="Steenblock K."/>
            <person name="Schneider S."/>
            <person name="Klenk H.-P."/>
            <person name="Eisen J.A."/>
        </authorList>
    </citation>
    <scope>NUCLEOTIDE SEQUENCE [LARGE SCALE GENOMIC DNA]</scope>
    <source>
        <strain evidence="6">DSM 14684 / CIP 108061 / JCM 11494 / NBRC 100937 / ID131577</strain>
    </source>
</reference>
<feature type="region of interest" description="Disordered" evidence="3">
    <location>
        <begin position="34"/>
        <end position="68"/>
    </location>
</feature>
<dbReference type="AlphaFoldDB" id="D3F6B1"/>
<dbReference type="InterPro" id="IPR018470">
    <property type="entry name" value="Metal-bd_Tp34-typ"/>
</dbReference>
<evidence type="ECO:0000256" key="3">
    <source>
        <dbReference type="SAM" id="MobiDB-lite"/>
    </source>
</evidence>
<evidence type="ECO:0000256" key="1">
    <source>
        <dbReference type="ARBA" id="ARBA00010013"/>
    </source>
</evidence>
<comment type="similarity">
    <text evidence="1">Belongs to the UPF0423 family.</text>
</comment>
<dbReference type="Gene3D" id="2.60.40.2480">
    <property type="entry name" value="Periplasmic metal-binding protein Tp34-type"/>
    <property type="match status" value="1"/>
</dbReference>
<name>D3F6B1_CONWI</name>
<dbReference type="STRING" id="469383.Cwoe_2253"/>
<dbReference type="Pfam" id="PF10634">
    <property type="entry name" value="Iron_transport"/>
    <property type="match status" value="1"/>
</dbReference>
<dbReference type="PROSITE" id="PS51257">
    <property type="entry name" value="PROKAR_LIPOPROTEIN"/>
    <property type="match status" value="1"/>
</dbReference>
<feature type="compositionally biased region" description="Gly residues" evidence="3">
    <location>
        <begin position="46"/>
        <end position="68"/>
    </location>
</feature>
<reference evidence="5 6" key="1">
    <citation type="journal article" date="2010" name="Stand. Genomic Sci.">
        <title>Complete genome sequence of Conexibacter woesei type strain (ID131577).</title>
        <authorList>
            <person name="Pukall R."/>
            <person name="Lapidus A."/>
            <person name="Glavina Del Rio T."/>
            <person name="Copeland A."/>
            <person name="Tice H."/>
            <person name="Cheng J.-F."/>
            <person name="Lucas S."/>
            <person name="Chen F."/>
            <person name="Nolan M."/>
            <person name="Bruce D."/>
            <person name="Goodwin L."/>
            <person name="Pitluck S."/>
            <person name="Mavromatis K."/>
            <person name="Ivanova N."/>
            <person name="Ovchinnikova G."/>
            <person name="Pati A."/>
            <person name="Chen A."/>
            <person name="Palaniappan K."/>
            <person name="Land M."/>
            <person name="Hauser L."/>
            <person name="Chang Y.-J."/>
            <person name="Jeffries C.D."/>
            <person name="Chain P."/>
            <person name="Meincke L."/>
            <person name="Sims D."/>
            <person name="Brettin T."/>
            <person name="Detter J.C."/>
            <person name="Rohde M."/>
            <person name="Goeker M."/>
            <person name="Bristow J."/>
            <person name="Eisen J.A."/>
            <person name="Markowitz V."/>
            <person name="Kyrpides N.C."/>
            <person name="Klenk H.-P."/>
            <person name="Hugenholtz P."/>
        </authorList>
    </citation>
    <scope>NUCLEOTIDE SEQUENCE [LARGE SCALE GENOMIC DNA]</scope>
    <source>
        <strain evidence="6">DSM 14684 / CIP 108061 / JCM 11494 / NBRC 100937 / ID131577</strain>
    </source>
</reference>
<protein>
    <submittedName>
        <fullName evidence="5">Uncharacterized protein</fullName>
    </submittedName>
</protein>
<dbReference type="RefSeq" id="WP_012933729.1">
    <property type="nucleotide sequence ID" value="NC_013739.1"/>
</dbReference>
<feature type="chain" id="PRO_5038653143" evidence="4">
    <location>
        <begin position="22"/>
        <end position="219"/>
    </location>
</feature>
<dbReference type="KEGG" id="cwo:Cwoe_2253"/>
<sequence precursor="true">MKWFAKLLLAAMVAACAVALAGCAGGTTYDESGRPPADTGAAAGHAGHGGGGAGSEHAGHGGAAAGDGPGATGEMAVLARTETSDLAVELHAMAPELFYVSEGEGLRPQRPSRGDDVHLMVTLADRESGVRLPDATVTARVVAQGGATVFEGPLYPMVGRGMGLHYGENVPLGRPGRYDVTLVIGPPRIGRHRAVRDAWDETTRVERSFAFDGTTVRAE</sequence>
<gene>
    <name evidence="5" type="ordered locus">Cwoe_2253</name>
</gene>
<keyword evidence="2 4" id="KW-0732">Signal</keyword>
<proteinExistence type="inferred from homology"/>
<dbReference type="OrthoDB" id="5244424at2"/>
<dbReference type="eggNOG" id="COG3470">
    <property type="taxonomic scope" value="Bacteria"/>
</dbReference>
<organism evidence="5 6">
    <name type="scientific">Conexibacter woesei (strain DSM 14684 / CCUG 47730 / CIP 108061 / JCM 11494 / NBRC 100937 / ID131577)</name>
    <dbReference type="NCBI Taxonomy" id="469383"/>
    <lineage>
        <taxon>Bacteria</taxon>
        <taxon>Bacillati</taxon>
        <taxon>Actinomycetota</taxon>
        <taxon>Thermoleophilia</taxon>
        <taxon>Solirubrobacterales</taxon>
        <taxon>Conexibacteraceae</taxon>
        <taxon>Conexibacter</taxon>
    </lineage>
</organism>
<dbReference type="InterPro" id="IPR038482">
    <property type="entry name" value="Tp34-type_sf"/>
</dbReference>
<feature type="signal peptide" evidence="4">
    <location>
        <begin position="1"/>
        <end position="21"/>
    </location>
</feature>
<dbReference type="Proteomes" id="UP000008229">
    <property type="component" value="Chromosome"/>
</dbReference>